<dbReference type="AlphaFoldDB" id="X0VRN0"/>
<feature type="non-terminal residue" evidence="1">
    <location>
        <position position="1"/>
    </location>
</feature>
<accession>X0VRN0</accession>
<protein>
    <submittedName>
        <fullName evidence="1">Uncharacterized protein</fullName>
    </submittedName>
</protein>
<comment type="caution">
    <text evidence="1">The sequence shown here is derived from an EMBL/GenBank/DDBJ whole genome shotgun (WGS) entry which is preliminary data.</text>
</comment>
<reference evidence="1" key="1">
    <citation type="journal article" date="2014" name="Front. Microbiol.">
        <title>High frequency of phylogenetically diverse reductive dehalogenase-homologous genes in deep subseafloor sedimentary metagenomes.</title>
        <authorList>
            <person name="Kawai M."/>
            <person name="Futagami T."/>
            <person name="Toyoda A."/>
            <person name="Takaki Y."/>
            <person name="Nishi S."/>
            <person name="Hori S."/>
            <person name="Arai W."/>
            <person name="Tsubouchi T."/>
            <person name="Morono Y."/>
            <person name="Uchiyama I."/>
            <person name="Ito T."/>
            <person name="Fujiyama A."/>
            <person name="Inagaki F."/>
            <person name="Takami H."/>
        </authorList>
    </citation>
    <scope>NUCLEOTIDE SEQUENCE</scope>
    <source>
        <strain evidence="1">Expedition CK06-06</strain>
    </source>
</reference>
<gene>
    <name evidence="1" type="ORF">S01H1_34000</name>
</gene>
<organism evidence="1">
    <name type="scientific">marine sediment metagenome</name>
    <dbReference type="NCBI Taxonomy" id="412755"/>
    <lineage>
        <taxon>unclassified sequences</taxon>
        <taxon>metagenomes</taxon>
        <taxon>ecological metagenomes</taxon>
    </lineage>
</organism>
<evidence type="ECO:0000313" key="1">
    <source>
        <dbReference type="EMBL" id="GAG13807.1"/>
    </source>
</evidence>
<name>X0VRN0_9ZZZZ</name>
<dbReference type="EMBL" id="BARS01021136">
    <property type="protein sequence ID" value="GAG13807.1"/>
    <property type="molecule type" value="Genomic_DNA"/>
</dbReference>
<proteinExistence type="predicted"/>
<feature type="non-terminal residue" evidence="1">
    <location>
        <position position="272"/>
    </location>
</feature>
<sequence>VVDGSLRRNLSFQQVNDGLKKGLLVPVGAAQPSAAQTSVAQGPQFGSPKSDDYIIFTSSADVYRVHPYAGGVDVSPTPAPTGEKAAQDWALDQLEQQGYGTLWGCDSDDWENDSYEWWVQPGDATGTPRGGNDEFDDMIDEVAGGGEPTEGDRMLDFFKSKRPQSFRFKVQVDWMERGATATEFADFERDMNNYTQFDGVVVDVKTQSGDGYQGNTIEVSGSYLPDWDIDAEADPGETAKKDIERAVKSRLWNNSANPSGGDFKFRWTWFSR</sequence>